<keyword evidence="3" id="KW-0813">Transport</keyword>
<dbReference type="Pfam" id="PF04973">
    <property type="entry name" value="NMN_transporter"/>
    <property type="match status" value="1"/>
</dbReference>
<proteinExistence type="inferred from homology"/>
<dbReference type="EMBL" id="LSDB01000006">
    <property type="protein sequence ID" value="KXB58753.1"/>
    <property type="molecule type" value="Genomic_DNA"/>
</dbReference>
<organism evidence="9 10">
    <name type="scientific">Gemelliphila asaccharolytica</name>
    <dbReference type="NCBI Taxonomy" id="502393"/>
    <lineage>
        <taxon>Bacteria</taxon>
        <taxon>Bacillati</taxon>
        <taxon>Bacillota</taxon>
        <taxon>Bacilli</taxon>
        <taxon>Bacillales</taxon>
        <taxon>Gemellaceae</taxon>
        <taxon>Gemelliphila</taxon>
    </lineage>
</organism>
<comment type="subcellular location">
    <subcellularLocation>
        <location evidence="1">Cell membrane</location>
        <topology evidence="1">Multi-pass membrane protein</topology>
    </subcellularLocation>
</comment>
<evidence type="ECO:0000256" key="3">
    <source>
        <dbReference type="ARBA" id="ARBA00022448"/>
    </source>
</evidence>
<dbReference type="NCBIfam" id="TIGR01528">
    <property type="entry name" value="NMN_trans_PnuC"/>
    <property type="match status" value="1"/>
</dbReference>
<evidence type="ECO:0000256" key="7">
    <source>
        <dbReference type="ARBA" id="ARBA00023136"/>
    </source>
</evidence>
<reference evidence="9 10" key="1">
    <citation type="submission" date="2016-01" db="EMBL/GenBank/DDBJ databases">
        <authorList>
            <person name="Mitreva M."/>
            <person name="Pepin K.H."/>
            <person name="Mihindukulasuriya K.A."/>
            <person name="Fulton R."/>
            <person name="Fronick C."/>
            <person name="O'Laughlin M."/>
            <person name="Miner T."/>
            <person name="Herter B."/>
            <person name="Rosa B.A."/>
            <person name="Cordes M."/>
            <person name="Tomlinson C."/>
            <person name="Wollam A."/>
            <person name="Palsikar V.B."/>
            <person name="Mardis E.R."/>
            <person name="Wilson R.K."/>
        </authorList>
    </citation>
    <scope>NUCLEOTIDE SEQUENCE [LARGE SCALE GENOMIC DNA]</scope>
    <source>
        <strain evidence="9 10">KA00071</strain>
    </source>
</reference>
<feature type="transmembrane region" description="Helical" evidence="8">
    <location>
        <begin position="175"/>
        <end position="193"/>
    </location>
</feature>
<comment type="caution">
    <text evidence="9">The sequence shown here is derived from an EMBL/GenBank/DDBJ whole genome shotgun (WGS) entry which is preliminary data.</text>
</comment>
<feature type="transmembrane region" description="Helical" evidence="8">
    <location>
        <begin position="150"/>
        <end position="168"/>
    </location>
</feature>
<evidence type="ECO:0000256" key="4">
    <source>
        <dbReference type="ARBA" id="ARBA00022475"/>
    </source>
</evidence>
<evidence type="ECO:0000256" key="2">
    <source>
        <dbReference type="ARBA" id="ARBA00006669"/>
    </source>
</evidence>
<gene>
    <name evidence="9" type="ORF">HMPREF1871_00242</name>
</gene>
<keyword evidence="4" id="KW-1003">Cell membrane</keyword>
<name>A0ABR5TN09_9BACL</name>
<feature type="transmembrane region" description="Helical" evidence="8">
    <location>
        <begin position="199"/>
        <end position="218"/>
    </location>
</feature>
<comment type="similarity">
    <text evidence="2">Belongs to the nicotinamide ribonucleoside (NR) uptake permease (TC 4.B.1) family.</text>
</comment>
<keyword evidence="5 8" id="KW-0812">Transmembrane</keyword>
<dbReference type="Proteomes" id="UP000070467">
    <property type="component" value="Unassembled WGS sequence"/>
</dbReference>
<evidence type="ECO:0000313" key="9">
    <source>
        <dbReference type="EMBL" id="KXB58753.1"/>
    </source>
</evidence>
<evidence type="ECO:0000256" key="6">
    <source>
        <dbReference type="ARBA" id="ARBA00022989"/>
    </source>
</evidence>
<sequence>MNKKIKEFFADWSWKEKSWLAFVLIVQTVAWGIQKESLFMLVMTLTSSLNLVFGAKGKIAGLYFAIINSALYSINCMGIPLYGEVMYNLIYSIPVSAIAIFTWNKNKTKSGEIKFRTMTPKIILFTTVITVIGVLGYMQVLKWMGGNLPFMDSLTTVVAVIASLLYLLRFSEQWAMWAIVNAFSIVMWIMVFMQGDSSALLIIIMKSINFLNSAYGLMNWRKISKKTIQENAK</sequence>
<dbReference type="PANTHER" id="PTHR36122:SF2">
    <property type="entry name" value="NICOTINAMIDE RIBOSIDE TRANSPORTER PNUC"/>
    <property type="match status" value="1"/>
</dbReference>
<keyword evidence="6 8" id="KW-1133">Transmembrane helix</keyword>
<dbReference type="InterPro" id="IPR006419">
    <property type="entry name" value="NMN_transpt_PnuC"/>
</dbReference>
<accession>A0ABR5TN09</accession>
<evidence type="ECO:0000256" key="5">
    <source>
        <dbReference type="ARBA" id="ARBA00022692"/>
    </source>
</evidence>
<keyword evidence="7 8" id="KW-0472">Membrane</keyword>
<dbReference type="PANTHER" id="PTHR36122">
    <property type="entry name" value="NICOTINAMIDE RIBOSIDE TRANSPORTER PNUC"/>
    <property type="match status" value="1"/>
</dbReference>
<feature type="transmembrane region" description="Helical" evidence="8">
    <location>
        <begin position="89"/>
        <end position="106"/>
    </location>
</feature>
<evidence type="ECO:0000256" key="1">
    <source>
        <dbReference type="ARBA" id="ARBA00004651"/>
    </source>
</evidence>
<keyword evidence="10" id="KW-1185">Reference proteome</keyword>
<feature type="transmembrane region" description="Helical" evidence="8">
    <location>
        <begin position="62"/>
        <end position="83"/>
    </location>
</feature>
<evidence type="ECO:0000256" key="8">
    <source>
        <dbReference type="SAM" id="Phobius"/>
    </source>
</evidence>
<dbReference type="RefSeq" id="WP_066128912.1">
    <property type="nucleotide sequence ID" value="NZ_KQ959859.1"/>
</dbReference>
<protein>
    <submittedName>
        <fullName evidence="9">Nicotinamide mononucleotide transporter PnuC</fullName>
    </submittedName>
</protein>
<feature type="transmembrane region" description="Helical" evidence="8">
    <location>
        <begin position="118"/>
        <end position="138"/>
    </location>
</feature>
<evidence type="ECO:0000313" key="10">
    <source>
        <dbReference type="Proteomes" id="UP000070467"/>
    </source>
</evidence>